<evidence type="ECO:0000313" key="1">
    <source>
        <dbReference type="EMBL" id="CAB4615473.1"/>
    </source>
</evidence>
<sequence>MDQAIEAIEFGLGHQAHLSPSGYEVLEDQP</sequence>
<reference evidence="1" key="1">
    <citation type="submission" date="2020-05" db="EMBL/GenBank/DDBJ databases">
        <authorList>
            <person name="Chiriac C."/>
            <person name="Salcher M."/>
            <person name="Ghai R."/>
            <person name="Kavagutti S V."/>
        </authorList>
    </citation>
    <scope>NUCLEOTIDE SEQUENCE</scope>
</reference>
<gene>
    <name evidence="1" type="ORF">UFOPK1939_00162</name>
</gene>
<organism evidence="1">
    <name type="scientific">freshwater metagenome</name>
    <dbReference type="NCBI Taxonomy" id="449393"/>
    <lineage>
        <taxon>unclassified sequences</taxon>
        <taxon>metagenomes</taxon>
        <taxon>ecological metagenomes</taxon>
    </lineage>
</organism>
<accession>A0A6J6HSD6</accession>
<dbReference type="EMBL" id="CAEZVF010000013">
    <property type="protein sequence ID" value="CAB4615473.1"/>
    <property type="molecule type" value="Genomic_DNA"/>
</dbReference>
<dbReference type="AlphaFoldDB" id="A0A6J6HSD6"/>
<protein>
    <submittedName>
        <fullName evidence="1">Unannotated protein</fullName>
    </submittedName>
</protein>
<name>A0A6J6HSD6_9ZZZZ</name>
<proteinExistence type="predicted"/>